<dbReference type="HOGENOM" id="CLU_2944419_0_0_1"/>
<dbReference type="EMBL" id="DS469544">
    <property type="protein sequence ID" value="EDO44405.1"/>
    <property type="molecule type" value="Genomic_DNA"/>
</dbReference>
<keyword evidence="2" id="KW-1185">Reference proteome</keyword>
<dbReference type="AlphaFoldDB" id="A7RVL3"/>
<dbReference type="InParanoid" id="A7RVL3"/>
<evidence type="ECO:0000313" key="1">
    <source>
        <dbReference type="EMBL" id="EDO44405.1"/>
    </source>
</evidence>
<dbReference type="Proteomes" id="UP000001593">
    <property type="component" value="Unassembled WGS sequence"/>
</dbReference>
<protein>
    <submittedName>
        <fullName evidence="1">Uncharacterized protein</fullName>
    </submittedName>
</protein>
<organism evidence="1 2">
    <name type="scientific">Nematostella vectensis</name>
    <name type="common">Starlet sea anemone</name>
    <dbReference type="NCBI Taxonomy" id="45351"/>
    <lineage>
        <taxon>Eukaryota</taxon>
        <taxon>Metazoa</taxon>
        <taxon>Cnidaria</taxon>
        <taxon>Anthozoa</taxon>
        <taxon>Hexacorallia</taxon>
        <taxon>Actiniaria</taxon>
        <taxon>Edwardsiidae</taxon>
        <taxon>Nematostella</taxon>
    </lineage>
</organism>
<reference evidence="1 2" key="1">
    <citation type="journal article" date="2007" name="Science">
        <title>Sea anemone genome reveals ancestral eumetazoan gene repertoire and genomic organization.</title>
        <authorList>
            <person name="Putnam N.H."/>
            <person name="Srivastava M."/>
            <person name="Hellsten U."/>
            <person name="Dirks B."/>
            <person name="Chapman J."/>
            <person name="Salamov A."/>
            <person name="Terry A."/>
            <person name="Shapiro H."/>
            <person name="Lindquist E."/>
            <person name="Kapitonov V.V."/>
            <person name="Jurka J."/>
            <person name="Genikhovich G."/>
            <person name="Grigoriev I.V."/>
            <person name="Lucas S.M."/>
            <person name="Steele R.E."/>
            <person name="Finnerty J.R."/>
            <person name="Technau U."/>
            <person name="Martindale M.Q."/>
            <person name="Rokhsar D.S."/>
        </authorList>
    </citation>
    <scope>NUCLEOTIDE SEQUENCE [LARGE SCALE GENOMIC DNA]</scope>
    <source>
        <strain evidence="2">CH2 X CH6</strain>
    </source>
</reference>
<name>A7RVL3_NEMVE</name>
<accession>A7RVL3</accession>
<evidence type="ECO:0000313" key="2">
    <source>
        <dbReference type="Proteomes" id="UP000001593"/>
    </source>
</evidence>
<proteinExistence type="predicted"/>
<gene>
    <name evidence="1" type="ORF">NEMVEDRAFT_v1g240994</name>
</gene>
<sequence>MGQSPNLQGKARQRKKFPRGTQYMVVIIWSRVLASAKHPIDILLRLQHLKDWSKLLVMLV</sequence>